<proteinExistence type="predicted"/>
<gene>
    <name evidence="2" type="ORF">CRG98_032670</name>
</gene>
<organism evidence="2 3">
    <name type="scientific">Punica granatum</name>
    <name type="common">Pomegranate</name>
    <dbReference type="NCBI Taxonomy" id="22663"/>
    <lineage>
        <taxon>Eukaryota</taxon>
        <taxon>Viridiplantae</taxon>
        <taxon>Streptophyta</taxon>
        <taxon>Embryophyta</taxon>
        <taxon>Tracheophyta</taxon>
        <taxon>Spermatophyta</taxon>
        <taxon>Magnoliopsida</taxon>
        <taxon>eudicotyledons</taxon>
        <taxon>Gunneridae</taxon>
        <taxon>Pentapetalae</taxon>
        <taxon>rosids</taxon>
        <taxon>malvids</taxon>
        <taxon>Myrtales</taxon>
        <taxon>Lythraceae</taxon>
        <taxon>Punica</taxon>
    </lineage>
</organism>
<feature type="coiled-coil region" evidence="1">
    <location>
        <begin position="1"/>
        <end position="28"/>
    </location>
</feature>
<name>A0A2I0ISI9_PUNGR</name>
<protein>
    <submittedName>
        <fullName evidence="2">Uncharacterized protein</fullName>
    </submittedName>
</protein>
<evidence type="ECO:0000313" key="2">
    <source>
        <dbReference type="EMBL" id="PKI46971.1"/>
    </source>
</evidence>
<keyword evidence="3" id="KW-1185">Reference proteome</keyword>
<dbReference type="EMBL" id="PGOL01002563">
    <property type="protein sequence ID" value="PKI46971.1"/>
    <property type="molecule type" value="Genomic_DNA"/>
</dbReference>
<dbReference type="Proteomes" id="UP000233551">
    <property type="component" value="Unassembled WGS sequence"/>
</dbReference>
<keyword evidence="1" id="KW-0175">Coiled coil</keyword>
<evidence type="ECO:0000256" key="1">
    <source>
        <dbReference type="SAM" id="Coils"/>
    </source>
</evidence>
<sequence>MGKVREENERLKMHLERIMRDYKALQMQFFDIVKQDNRKQQPRFIPMPMIIKNLKNRTSSPLASNEFPVLLRWERMT</sequence>
<accession>A0A2I0ISI9</accession>
<reference evidence="2 3" key="1">
    <citation type="submission" date="2017-11" db="EMBL/GenBank/DDBJ databases">
        <title>De-novo sequencing of pomegranate (Punica granatum L.) genome.</title>
        <authorList>
            <person name="Akparov Z."/>
            <person name="Amiraslanov A."/>
            <person name="Hajiyeva S."/>
            <person name="Abbasov M."/>
            <person name="Kaur K."/>
            <person name="Hamwieh A."/>
            <person name="Solovyev V."/>
            <person name="Salamov A."/>
            <person name="Braich B."/>
            <person name="Kosarev P."/>
            <person name="Mahmoud A."/>
            <person name="Hajiyev E."/>
            <person name="Babayeva S."/>
            <person name="Izzatullayeva V."/>
            <person name="Mammadov A."/>
            <person name="Mammadov A."/>
            <person name="Sharifova S."/>
            <person name="Ojaghi J."/>
            <person name="Eynullazada K."/>
            <person name="Bayramov B."/>
            <person name="Abdulazimova A."/>
            <person name="Shahmuradov I."/>
        </authorList>
    </citation>
    <scope>NUCLEOTIDE SEQUENCE [LARGE SCALE GENOMIC DNA]</scope>
    <source>
        <strain evidence="3">cv. AG2017</strain>
        <tissue evidence="2">Leaf</tissue>
    </source>
</reference>
<evidence type="ECO:0000313" key="3">
    <source>
        <dbReference type="Proteomes" id="UP000233551"/>
    </source>
</evidence>
<dbReference type="AlphaFoldDB" id="A0A2I0ISI9"/>
<comment type="caution">
    <text evidence="2">The sequence shown here is derived from an EMBL/GenBank/DDBJ whole genome shotgun (WGS) entry which is preliminary data.</text>
</comment>